<feature type="transmembrane region" description="Helical" evidence="7">
    <location>
        <begin position="21"/>
        <end position="41"/>
    </location>
</feature>
<gene>
    <name evidence="8" type="ORF">EP867_10330</name>
</gene>
<dbReference type="EMBL" id="SBLC01000012">
    <property type="protein sequence ID" value="RWY41097.1"/>
    <property type="molecule type" value="Genomic_DNA"/>
</dbReference>
<keyword evidence="6 7" id="KW-0472">Membrane</keyword>
<dbReference type="RefSeq" id="WP_128488851.1">
    <property type="nucleotide sequence ID" value="NZ_JBHLXB010000159.1"/>
</dbReference>
<keyword evidence="9" id="KW-1185">Reference proteome</keyword>
<evidence type="ECO:0000256" key="4">
    <source>
        <dbReference type="ARBA" id="ARBA00022692"/>
    </source>
</evidence>
<proteinExistence type="predicted"/>
<feature type="transmembrane region" description="Helical" evidence="7">
    <location>
        <begin position="359"/>
        <end position="377"/>
    </location>
</feature>
<evidence type="ECO:0008006" key="10">
    <source>
        <dbReference type="Google" id="ProtNLM"/>
    </source>
</evidence>
<keyword evidence="3" id="KW-1003">Cell membrane</keyword>
<evidence type="ECO:0000256" key="2">
    <source>
        <dbReference type="ARBA" id="ARBA00022448"/>
    </source>
</evidence>
<accession>A0A3S3UGL1</accession>
<organism evidence="8 9">
    <name type="scientific">Falsigemmobacter intermedius</name>
    <dbReference type="NCBI Taxonomy" id="1553448"/>
    <lineage>
        <taxon>Bacteria</taxon>
        <taxon>Pseudomonadati</taxon>
        <taxon>Pseudomonadota</taxon>
        <taxon>Alphaproteobacteria</taxon>
        <taxon>Rhodobacterales</taxon>
        <taxon>Paracoccaceae</taxon>
        <taxon>Falsigemmobacter</taxon>
    </lineage>
</organism>
<evidence type="ECO:0000256" key="3">
    <source>
        <dbReference type="ARBA" id="ARBA00022475"/>
    </source>
</evidence>
<feature type="transmembrane region" description="Helical" evidence="7">
    <location>
        <begin position="94"/>
        <end position="113"/>
    </location>
</feature>
<dbReference type="GO" id="GO:0005886">
    <property type="term" value="C:plasma membrane"/>
    <property type="evidence" value="ECO:0007669"/>
    <property type="project" value="UniProtKB-SubCell"/>
</dbReference>
<dbReference type="OrthoDB" id="9807111at2"/>
<keyword evidence="2" id="KW-0813">Transport</keyword>
<name>A0A3S3UGL1_9RHOB</name>
<dbReference type="InterPro" id="IPR006726">
    <property type="entry name" value="PHBA_efflux_AaeB/fusaric-R"/>
</dbReference>
<sequence>MIWVTGIFRVFETLGFDRPKLVVGLQVALVALAALCIAWGLRLEHPQWAAITVFLTLQPTRGQILEKSSYRFIGTICGSLFGAAVAWAGQGNLAFELFALCFWSAAMTWAGALMRSYRSYATLLSGYSAIIVIVLNPFNPDTVLDVAFDRILTVLIGALAAVLWAAFSGMKDGGVEVGLKARRLAADTLQSAGQALRDPGSREIADFGKLMAAAGLLRDELHTLTANGRFSGTRRIEQMLVSLTDLLFACWQEPQNEALGATLEELGTRLRGQSDYDGMARALRRAHGQTGNRALEQALTALSVSMEGLQDPRSRLDLKTPERHRYELDWSGAAQGALRIFLVLFLISLGWLLSESPLFQYPLVSAAICVALATTGVTPRRKMVDVIKGQVAAGLVAVLTEVLLWPLFPTPMGQLLCLIPAALIFGFLRAHRFSSLSAPDYSIIVFLLLSPGYVPYTETFSPVLRASMAVGGSLLGYMAFVVLFPTDARDRRKALWRMIKADMQQTARSRSLAVTVGDWRQSFAGRFQRIAHWAAIEQGRYEREAVTMRKGLVTMELAEIVFMLRGLQQRAGLSPGLQRAIAAALERVGVSRTDTYALVRSLKLLAGRLKASGLTEEAELVGRGLSELGDLQRLRRETAPQ</sequence>
<evidence type="ECO:0000313" key="8">
    <source>
        <dbReference type="EMBL" id="RWY41097.1"/>
    </source>
</evidence>
<feature type="transmembrane region" description="Helical" evidence="7">
    <location>
        <begin position="333"/>
        <end position="353"/>
    </location>
</feature>
<evidence type="ECO:0000256" key="6">
    <source>
        <dbReference type="ARBA" id="ARBA00023136"/>
    </source>
</evidence>
<feature type="transmembrane region" description="Helical" evidence="7">
    <location>
        <begin position="120"/>
        <end position="139"/>
    </location>
</feature>
<evidence type="ECO:0000313" key="9">
    <source>
        <dbReference type="Proteomes" id="UP000287168"/>
    </source>
</evidence>
<evidence type="ECO:0000256" key="1">
    <source>
        <dbReference type="ARBA" id="ARBA00004651"/>
    </source>
</evidence>
<evidence type="ECO:0000256" key="7">
    <source>
        <dbReference type="SAM" id="Phobius"/>
    </source>
</evidence>
<dbReference type="Pfam" id="PF04632">
    <property type="entry name" value="FUSC"/>
    <property type="match status" value="1"/>
</dbReference>
<feature type="transmembrane region" description="Helical" evidence="7">
    <location>
        <begin position="151"/>
        <end position="170"/>
    </location>
</feature>
<comment type="subcellular location">
    <subcellularLocation>
        <location evidence="1">Cell membrane</location>
        <topology evidence="1">Multi-pass membrane protein</topology>
    </subcellularLocation>
</comment>
<feature type="transmembrane region" description="Helical" evidence="7">
    <location>
        <begin position="413"/>
        <end position="431"/>
    </location>
</feature>
<keyword evidence="4 7" id="KW-0812">Transmembrane</keyword>
<comment type="caution">
    <text evidence="8">The sequence shown here is derived from an EMBL/GenBank/DDBJ whole genome shotgun (WGS) entry which is preliminary data.</text>
</comment>
<reference evidence="8 9" key="1">
    <citation type="journal article" date="2015" name="Int. J. Syst. Evol. Microbiol.">
        <title>Gemmobacter intermedius sp. nov., isolated from a white stork (Ciconia ciconia).</title>
        <authorList>
            <person name="Kampfer P."/>
            <person name="Jerzak L."/>
            <person name="Wilharm G."/>
            <person name="Golke J."/>
            <person name="Busse H.J."/>
            <person name="Glaeser S.P."/>
        </authorList>
    </citation>
    <scope>NUCLEOTIDE SEQUENCE [LARGE SCALE GENOMIC DNA]</scope>
    <source>
        <strain evidence="8 9">119/4</strain>
    </source>
</reference>
<feature type="transmembrane region" description="Helical" evidence="7">
    <location>
        <begin position="438"/>
        <end position="456"/>
    </location>
</feature>
<feature type="transmembrane region" description="Helical" evidence="7">
    <location>
        <begin position="462"/>
        <end position="484"/>
    </location>
</feature>
<dbReference type="Proteomes" id="UP000287168">
    <property type="component" value="Unassembled WGS sequence"/>
</dbReference>
<feature type="transmembrane region" description="Helical" evidence="7">
    <location>
        <begin position="389"/>
        <end position="407"/>
    </location>
</feature>
<evidence type="ECO:0000256" key="5">
    <source>
        <dbReference type="ARBA" id="ARBA00022989"/>
    </source>
</evidence>
<dbReference type="GO" id="GO:0022857">
    <property type="term" value="F:transmembrane transporter activity"/>
    <property type="evidence" value="ECO:0007669"/>
    <property type="project" value="InterPro"/>
</dbReference>
<dbReference type="PANTHER" id="PTHR30509:SF9">
    <property type="entry name" value="MULTIDRUG RESISTANCE PROTEIN MDTO"/>
    <property type="match status" value="1"/>
</dbReference>
<dbReference type="AlphaFoldDB" id="A0A3S3UGL1"/>
<protein>
    <recommendedName>
        <fullName evidence="10">FUSC family protein</fullName>
    </recommendedName>
</protein>
<keyword evidence="5 7" id="KW-1133">Transmembrane helix</keyword>
<dbReference type="PANTHER" id="PTHR30509">
    <property type="entry name" value="P-HYDROXYBENZOIC ACID EFFLUX PUMP SUBUNIT-RELATED"/>
    <property type="match status" value="1"/>
</dbReference>